<dbReference type="EMBL" id="JACHYB010000001">
    <property type="protein sequence ID" value="MBB3186648.1"/>
    <property type="molecule type" value="Genomic_DNA"/>
</dbReference>
<dbReference type="RefSeq" id="WP_183412507.1">
    <property type="nucleotide sequence ID" value="NZ_JACHYB010000001.1"/>
</dbReference>
<keyword evidence="2" id="KW-1185">Reference proteome</keyword>
<organism evidence="1 2">
    <name type="scientific">Microbacter margulisiae</name>
    <dbReference type="NCBI Taxonomy" id="1350067"/>
    <lineage>
        <taxon>Bacteria</taxon>
        <taxon>Pseudomonadati</taxon>
        <taxon>Bacteroidota</taxon>
        <taxon>Bacteroidia</taxon>
        <taxon>Bacteroidales</taxon>
        <taxon>Porphyromonadaceae</taxon>
        <taxon>Microbacter</taxon>
    </lineage>
</organism>
<sequence length="264" mass="30728">MDSKIVKENTIIVAALFFFVVSTTIYGSRNNTTNKSINHASLIKKGRCVNVPDSFVYSNSNEDVIYKGMRVYPSKTDSNSYVRSLKNGVFLSLQSHDTLYVLVDEQYVCANNGNAFSPAISEITLKHVYPKYFHISHEDDLPYFIYLKNHSDSIVINNNKRKNKYTLEYAFIRDTLFRFQSIQVGQNKKTFFHSLGLATQNLYDIHYVVLANMSDITAWYTKYMNTKTAKRVHCHDIIYTILVRFKNDKVYYLQLGSWIEMFDK</sequence>
<evidence type="ECO:0000313" key="2">
    <source>
        <dbReference type="Proteomes" id="UP000544222"/>
    </source>
</evidence>
<evidence type="ECO:0000313" key="1">
    <source>
        <dbReference type="EMBL" id="MBB3186648.1"/>
    </source>
</evidence>
<protein>
    <submittedName>
        <fullName evidence="1">Uncharacterized protein</fullName>
    </submittedName>
</protein>
<proteinExistence type="predicted"/>
<dbReference type="AlphaFoldDB" id="A0A7W5H0K3"/>
<name>A0A7W5H0K3_9PORP</name>
<gene>
    <name evidence="1" type="ORF">FHX64_000811</name>
</gene>
<dbReference type="Proteomes" id="UP000544222">
    <property type="component" value="Unassembled WGS sequence"/>
</dbReference>
<reference evidence="1 2" key="1">
    <citation type="submission" date="2020-08" db="EMBL/GenBank/DDBJ databases">
        <title>Genomic Encyclopedia of Type Strains, Phase IV (KMG-IV): sequencing the most valuable type-strain genomes for metagenomic binning, comparative biology and taxonomic classification.</title>
        <authorList>
            <person name="Goeker M."/>
        </authorList>
    </citation>
    <scope>NUCLEOTIDE SEQUENCE [LARGE SCALE GENOMIC DNA]</scope>
    <source>
        <strain evidence="1 2">DSM 27471</strain>
    </source>
</reference>
<accession>A0A7W5H0K3</accession>
<comment type="caution">
    <text evidence="1">The sequence shown here is derived from an EMBL/GenBank/DDBJ whole genome shotgun (WGS) entry which is preliminary data.</text>
</comment>